<dbReference type="InterPro" id="IPR050534">
    <property type="entry name" value="Coronavir_polyprotein_1ab"/>
</dbReference>
<dbReference type="InterPro" id="IPR041851">
    <property type="entry name" value="RecD_N_sf"/>
</dbReference>
<comment type="function">
    <text evidence="11">A helicase/nuclease that prepares dsDNA breaks (DSB) for recombinational DNA repair. Binds to DSBs and unwinds DNA via a highly rapid and processive ATP-dependent bidirectional helicase activity. Unwinds dsDNA until it encounters a Chi (crossover hotspot instigator) sequence from the 3' direction. Cuts ssDNA a few nucleotides 3' to the Chi site. The properties and activities of the enzyme are changed at Chi. The Chi-altered holoenzyme produces a long 3'-ssDNA overhang and facilitates RecA-binding to the ssDNA for homologous DNA recombination and repair. Holoenzyme degrades any linearized DNA that is unable to undergo homologous recombination. In the holoenzyme this subunit has ssDNA-dependent ATPase and 5'-3' helicase activity. When added to pre-assembled RecBC greatly stimulates nuclease activity and augments holoenzyme processivity. Negatively regulates the RecA-loading ability of RecBCD.</text>
</comment>
<evidence type="ECO:0000256" key="5">
    <source>
        <dbReference type="ARBA" id="ARBA00022806"/>
    </source>
</evidence>
<feature type="binding site" evidence="11">
    <location>
        <begin position="206"/>
        <end position="213"/>
    </location>
    <ligand>
        <name>ATP</name>
        <dbReference type="ChEBI" id="CHEBI:30616"/>
    </ligand>
</feature>
<dbReference type="PANTHER" id="PTHR43788:SF6">
    <property type="entry name" value="DNA HELICASE B"/>
    <property type="match status" value="1"/>
</dbReference>
<keyword evidence="4 11" id="KW-0378">Hydrolase</keyword>
<evidence type="ECO:0000256" key="1">
    <source>
        <dbReference type="ARBA" id="ARBA00022722"/>
    </source>
</evidence>
<dbReference type="Pfam" id="PF13245">
    <property type="entry name" value="AAA_19"/>
    <property type="match status" value="1"/>
</dbReference>
<dbReference type="CDD" id="cd17933">
    <property type="entry name" value="DEXSc_RecD-like"/>
    <property type="match status" value="1"/>
</dbReference>
<keyword evidence="7 11" id="KW-0067">ATP-binding</keyword>
<keyword evidence="6 11" id="KW-0269">Exonuclease</keyword>
<keyword evidence="5 11" id="KW-0347">Helicase</keyword>
<evidence type="ECO:0000259" key="13">
    <source>
        <dbReference type="Pfam" id="PF21185"/>
    </source>
</evidence>
<dbReference type="NCBIfam" id="TIGR01447">
    <property type="entry name" value="recD"/>
    <property type="match status" value="1"/>
</dbReference>
<dbReference type="Pfam" id="PF21185">
    <property type="entry name" value="RecD_N"/>
    <property type="match status" value="1"/>
</dbReference>
<keyword evidence="8 11" id="KW-0238">DNA-binding</keyword>
<keyword evidence="9 11" id="KW-0234">DNA repair</keyword>
<comment type="caution">
    <text evidence="14">The sequence shown here is derived from an EMBL/GenBank/DDBJ whole genome shotgun (WGS) entry which is preliminary data.</text>
</comment>
<dbReference type="InterPro" id="IPR027417">
    <property type="entry name" value="P-loop_NTPase"/>
</dbReference>
<dbReference type="SUPFAM" id="SSF52540">
    <property type="entry name" value="P-loop containing nucleoside triphosphate hydrolases"/>
    <property type="match status" value="2"/>
</dbReference>
<dbReference type="PANTHER" id="PTHR43788">
    <property type="entry name" value="DNA2/NAM7 HELICASE FAMILY MEMBER"/>
    <property type="match status" value="1"/>
</dbReference>
<dbReference type="CDD" id="cd18809">
    <property type="entry name" value="SF1_C_RecD"/>
    <property type="match status" value="1"/>
</dbReference>
<keyword evidence="10 11" id="KW-0413">Isomerase</keyword>
<keyword evidence="15" id="KW-1185">Reference proteome</keyword>
<organism evidence="14 15">
    <name type="scientific">Ramlibacter alkalitolerans</name>
    <dbReference type="NCBI Taxonomy" id="2039631"/>
    <lineage>
        <taxon>Bacteria</taxon>
        <taxon>Pseudomonadati</taxon>
        <taxon>Pseudomonadota</taxon>
        <taxon>Betaproteobacteria</taxon>
        <taxon>Burkholderiales</taxon>
        <taxon>Comamonadaceae</taxon>
        <taxon>Ramlibacter</taxon>
    </lineage>
</organism>
<keyword evidence="2 11" id="KW-0547">Nucleotide-binding</keyword>
<evidence type="ECO:0000256" key="6">
    <source>
        <dbReference type="ARBA" id="ARBA00022839"/>
    </source>
</evidence>
<evidence type="ECO:0000256" key="11">
    <source>
        <dbReference type="HAMAP-Rule" id="MF_01487"/>
    </source>
</evidence>
<dbReference type="RefSeq" id="WP_201690864.1">
    <property type="nucleotide sequence ID" value="NZ_JAEQND010000008.1"/>
</dbReference>
<comment type="catalytic activity">
    <reaction evidence="11">
        <text>ATP + H2O = ADP + phosphate + H(+)</text>
        <dbReference type="Rhea" id="RHEA:13065"/>
        <dbReference type="ChEBI" id="CHEBI:15377"/>
        <dbReference type="ChEBI" id="CHEBI:15378"/>
        <dbReference type="ChEBI" id="CHEBI:30616"/>
        <dbReference type="ChEBI" id="CHEBI:43474"/>
        <dbReference type="ChEBI" id="CHEBI:456216"/>
        <dbReference type="EC" id="5.6.2.3"/>
    </reaction>
</comment>
<name>A0ABS1JQX1_9BURK</name>
<dbReference type="GO" id="GO:0008854">
    <property type="term" value="F:exodeoxyribonuclease V activity"/>
    <property type="evidence" value="ECO:0007669"/>
    <property type="project" value="UniProtKB-EC"/>
</dbReference>
<evidence type="ECO:0000256" key="2">
    <source>
        <dbReference type="ARBA" id="ARBA00022741"/>
    </source>
</evidence>
<evidence type="ECO:0000256" key="10">
    <source>
        <dbReference type="ARBA" id="ARBA00023235"/>
    </source>
</evidence>
<dbReference type="InterPro" id="IPR027785">
    <property type="entry name" value="UvrD-like_helicase_C"/>
</dbReference>
<keyword evidence="1 11" id="KW-0540">Nuclease</keyword>
<accession>A0ABS1JQX1</accession>
<evidence type="ECO:0000313" key="14">
    <source>
        <dbReference type="EMBL" id="MBL0426647.1"/>
    </source>
</evidence>
<dbReference type="InterPro" id="IPR049550">
    <property type="entry name" value="RecD_N"/>
</dbReference>
<dbReference type="HAMAP" id="MF_01487">
    <property type="entry name" value="RecD"/>
    <property type="match status" value="1"/>
</dbReference>
<feature type="domain" description="RecBCD enzyme subunit RecD N-terminal" evidence="13">
    <location>
        <begin position="21"/>
        <end position="136"/>
    </location>
</feature>
<dbReference type="Gene3D" id="3.40.50.300">
    <property type="entry name" value="P-loop containing nucleotide triphosphate hydrolases"/>
    <property type="match status" value="3"/>
</dbReference>
<comment type="miscellaneous">
    <text evidence="11">In the RecBCD complex, RecB has a slow 3'-5' helicase, an exonuclease activity and loads RecA onto ssDNA, RecD has a fast 5'-3' helicase activity, while RecC stimulates the ATPase and processivity of the RecB helicase and contributes to recognition of the Chi site.</text>
</comment>
<evidence type="ECO:0000256" key="7">
    <source>
        <dbReference type="ARBA" id="ARBA00022840"/>
    </source>
</evidence>
<proteinExistence type="inferred from homology"/>
<keyword evidence="3 11" id="KW-0227">DNA damage</keyword>
<dbReference type="Pfam" id="PF13538">
    <property type="entry name" value="UvrD_C_2"/>
    <property type="match status" value="1"/>
</dbReference>
<dbReference type="Gene3D" id="1.10.10.1020">
    <property type="entry name" value="RecBCD complex, subunit RecD, N-terminal domain"/>
    <property type="match status" value="1"/>
</dbReference>
<evidence type="ECO:0000256" key="9">
    <source>
        <dbReference type="ARBA" id="ARBA00023204"/>
    </source>
</evidence>
<evidence type="ECO:0000259" key="12">
    <source>
        <dbReference type="Pfam" id="PF13538"/>
    </source>
</evidence>
<gene>
    <name evidence="11 14" type="primary">recD</name>
    <name evidence="14" type="ORF">JI746_16150</name>
</gene>
<sequence length="674" mass="72537">MNEALRTREGCLQVLETWVAAGWLRDLDLVFAAFLAREVAGADPLLLLGAALASHQLGRGYVALELAALVRDPAEALALPPEEHALAPQPVAPPLEPVALLQDVTLGDWQRVLADPRLVTGGEGSAPLVLEGTRLYLRRFWEHEQTVRAGIAQRLASVEPWSAEALQRARVALAELFAREEPPPQPDWQKVACAIALRSRFAIVTGGPGTGKTTTVVRLLALLQHLALSQPDGSARRLRIRLAAPTGKAAARLNASIANAVGVLKLARLANGEAVRQAIPTDVSTVHRLLGSFGGTRRFRHDASNPLPLDVLVLDEASMVDLETMAAVVAALPGHARLVLLGDKDQLASVEAGNVLGELCARADDGHYRPATREWLEALTAEPIPATLVDPQGEPLDQGVVKLRHSWRFDAASGIGQLADAVNRGDAADTQRILRAGHDDVLWVELDDRDAVLRRLVLEGYRHYLEGAAQPPAPDAPREQFDAWARSVLKAYGSFQLLCAVRRGPYGVEGLNTRIATLLHAEKLTPAASGWYAGRPVMVTRNDYALGLMNGDVGITLPLPVAGEPGRTMLRVAFEASDGGIRWILPSRLPEVETVFAMTVHKSQGSEFGHAALLLPQEASRVLTRELVYTGITRARKWFTLAIPAGAGHVLESALARRTRQGGEGPRVTGGVRP</sequence>
<evidence type="ECO:0000313" key="15">
    <source>
        <dbReference type="Proteomes" id="UP000622707"/>
    </source>
</evidence>
<dbReference type="EMBL" id="JAEQND010000008">
    <property type="protein sequence ID" value="MBL0426647.1"/>
    <property type="molecule type" value="Genomic_DNA"/>
</dbReference>
<comment type="subunit">
    <text evidence="11">Heterotrimer of RecB, RecC and RecD. All subunits contribute to DNA-binding.</text>
</comment>
<evidence type="ECO:0000256" key="3">
    <source>
        <dbReference type="ARBA" id="ARBA00022763"/>
    </source>
</evidence>
<comment type="similarity">
    <text evidence="11">Belongs to the RecD family.</text>
</comment>
<dbReference type="Proteomes" id="UP000622707">
    <property type="component" value="Unassembled WGS sequence"/>
</dbReference>
<evidence type="ECO:0000256" key="4">
    <source>
        <dbReference type="ARBA" id="ARBA00022801"/>
    </source>
</evidence>
<reference evidence="14 15" key="1">
    <citation type="journal article" date="2017" name="Int. J. Syst. Evol. Microbiol.">
        <title>Ramlibacter alkalitolerans sp. nov., alkali-tolerant bacterium isolated from soil of ginseng.</title>
        <authorList>
            <person name="Lee D.H."/>
            <person name="Cha C.J."/>
        </authorList>
    </citation>
    <scope>NUCLEOTIDE SEQUENCE [LARGE SCALE GENOMIC DNA]</scope>
    <source>
        <strain evidence="14 15">KACC 19305</strain>
    </source>
</reference>
<protein>
    <recommendedName>
        <fullName evidence="11">RecBCD enzyme subunit RecD</fullName>
        <ecNumber evidence="11">5.6.2.3</ecNumber>
    </recommendedName>
    <alternativeName>
        <fullName evidence="11">DNA 5'-3' helicase subunit RecD</fullName>
    </alternativeName>
    <alternativeName>
        <fullName evidence="11">Exonuclease V subunit RecD</fullName>
        <shortName evidence="11">ExoV subunit RecD</shortName>
    </alternativeName>
    <alternativeName>
        <fullName evidence="11">Helicase/nuclease RecBCD subunit RecD</fullName>
    </alternativeName>
</protein>
<dbReference type="EC" id="5.6.2.3" evidence="11"/>
<evidence type="ECO:0000256" key="8">
    <source>
        <dbReference type="ARBA" id="ARBA00023125"/>
    </source>
</evidence>
<feature type="domain" description="UvrD-like helicase C-terminal" evidence="12">
    <location>
        <begin position="595"/>
        <end position="641"/>
    </location>
</feature>
<dbReference type="InterPro" id="IPR006344">
    <property type="entry name" value="RecD"/>
</dbReference>